<keyword evidence="3" id="KW-0309">Germination</keyword>
<gene>
    <name evidence="10" type="ORF">ACFPOG_15860</name>
</gene>
<comment type="caution">
    <text evidence="10">The sequence shown here is derived from an EMBL/GenBank/DDBJ whole genome shotgun (WGS) entry which is preliminary data.</text>
</comment>
<dbReference type="InterPro" id="IPR008844">
    <property type="entry name" value="Spore_GerAC-like"/>
</dbReference>
<comment type="similarity">
    <text evidence="2">Belongs to the GerABKC lipoprotein family.</text>
</comment>
<dbReference type="InterPro" id="IPR038501">
    <property type="entry name" value="Spore_GerAC_C_sf"/>
</dbReference>
<evidence type="ECO:0000256" key="1">
    <source>
        <dbReference type="ARBA" id="ARBA00004635"/>
    </source>
</evidence>
<dbReference type="EMBL" id="JBHSMJ010000022">
    <property type="protein sequence ID" value="MFC5449735.1"/>
    <property type="molecule type" value="Genomic_DNA"/>
</dbReference>
<feature type="domain" description="Spore germination GerAC-like C-terminal" evidence="8">
    <location>
        <begin position="218"/>
        <end position="351"/>
    </location>
</feature>
<feature type="domain" description="Spore germination protein N-terminal" evidence="9">
    <location>
        <begin position="23"/>
        <end position="198"/>
    </location>
</feature>
<keyword evidence="11" id="KW-1185">Reference proteome</keyword>
<evidence type="ECO:0000256" key="7">
    <source>
        <dbReference type="ARBA" id="ARBA00023288"/>
    </source>
</evidence>
<dbReference type="Pfam" id="PF05504">
    <property type="entry name" value="Spore_GerAC"/>
    <property type="match status" value="1"/>
</dbReference>
<evidence type="ECO:0000313" key="10">
    <source>
        <dbReference type="EMBL" id="MFC5449735.1"/>
    </source>
</evidence>
<evidence type="ECO:0000256" key="3">
    <source>
        <dbReference type="ARBA" id="ARBA00022544"/>
    </source>
</evidence>
<organism evidence="10 11">
    <name type="scientific">Paenibacillus aestuarii</name>
    <dbReference type="NCBI Taxonomy" id="516965"/>
    <lineage>
        <taxon>Bacteria</taxon>
        <taxon>Bacillati</taxon>
        <taxon>Bacillota</taxon>
        <taxon>Bacilli</taxon>
        <taxon>Bacillales</taxon>
        <taxon>Paenibacillaceae</taxon>
        <taxon>Paenibacillus</taxon>
    </lineage>
</organism>
<name>A0ABW0K8X1_9BACL</name>
<evidence type="ECO:0000259" key="9">
    <source>
        <dbReference type="Pfam" id="PF25198"/>
    </source>
</evidence>
<keyword evidence="6" id="KW-0564">Palmitate</keyword>
<evidence type="ECO:0000256" key="6">
    <source>
        <dbReference type="ARBA" id="ARBA00023139"/>
    </source>
</evidence>
<accession>A0ABW0K8X1</accession>
<evidence type="ECO:0000313" key="11">
    <source>
        <dbReference type="Proteomes" id="UP001596044"/>
    </source>
</evidence>
<comment type="subcellular location">
    <subcellularLocation>
        <location evidence="1">Membrane</location>
        <topology evidence="1">Lipid-anchor</topology>
    </subcellularLocation>
</comment>
<dbReference type="InterPro" id="IPR046953">
    <property type="entry name" value="Spore_GerAC-like_C"/>
</dbReference>
<dbReference type="InterPro" id="IPR057336">
    <property type="entry name" value="GerAC_N"/>
</dbReference>
<keyword evidence="7" id="KW-0449">Lipoprotein</keyword>
<dbReference type="Pfam" id="PF25198">
    <property type="entry name" value="Spore_GerAC_N"/>
    <property type="match status" value="1"/>
</dbReference>
<dbReference type="NCBIfam" id="TIGR02887">
    <property type="entry name" value="spore_ger_x_C"/>
    <property type="match status" value="1"/>
</dbReference>
<evidence type="ECO:0000256" key="2">
    <source>
        <dbReference type="ARBA" id="ARBA00007886"/>
    </source>
</evidence>
<evidence type="ECO:0000259" key="8">
    <source>
        <dbReference type="Pfam" id="PF05504"/>
    </source>
</evidence>
<reference evidence="11" key="1">
    <citation type="journal article" date="2019" name="Int. J. Syst. Evol. Microbiol.">
        <title>The Global Catalogue of Microorganisms (GCM) 10K type strain sequencing project: providing services to taxonomists for standard genome sequencing and annotation.</title>
        <authorList>
            <consortium name="The Broad Institute Genomics Platform"/>
            <consortium name="The Broad Institute Genome Sequencing Center for Infectious Disease"/>
            <person name="Wu L."/>
            <person name="Ma J."/>
        </authorList>
    </citation>
    <scope>NUCLEOTIDE SEQUENCE [LARGE SCALE GENOMIC DNA]</scope>
    <source>
        <strain evidence="11">KACC 11904</strain>
    </source>
</reference>
<dbReference type="PANTHER" id="PTHR35789">
    <property type="entry name" value="SPORE GERMINATION PROTEIN B3"/>
    <property type="match status" value="1"/>
</dbReference>
<dbReference type="PANTHER" id="PTHR35789:SF1">
    <property type="entry name" value="SPORE GERMINATION PROTEIN B3"/>
    <property type="match status" value="1"/>
</dbReference>
<protein>
    <submittedName>
        <fullName evidence="10">Ger(X)C family spore germination protein</fullName>
    </submittedName>
</protein>
<evidence type="ECO:0000256" key="5">
    <source>
        <dbReference type="ARBA" id="ARBA00023136"/>
    </source>
</evidence>
<proteinExistence type="inferred from homology"/>
<keyword evidence="4" id="KW-0732">Signal</keyword>
<dbReference type="PROSITE" id="PS51257">
    <property type="entry name" value="PROKAR_LIPOPROTEIN"/>
    <property type="match status" value="1"/>
</dbReference>
<dbReference type="RefSeq" id="WP_377525209.1">
    <property type="nucleotide sequence ID" value="NZ_JBHSMJ010000022.1"/>
</dbReference>
<evidence type="ECO:0000256" key="4">
    <source>
        <dbReference type="ARBA" id="ARBA00022729"/>
    </source>
</evidence>
<sequence length="382" mass="43669">MRFIRLLLVIIIFLPLLTGCWGAREIEHLAYVNSIGIDYVKGKVVFYIQLISFNNIAKKEAGSAINKQVVSIGKGEGRTVDEAIFDLYRTAQQRLSWSHVKTLLFTEAALREDVIHGILDQMDRYYEFRYTIWTMATRGSIENTFNAYPTQNMSTLYSQLNNPHDRYSQNSLVAPLYLHKFIWKWDESGQILLLPTVNINENDWVENKKPSPQLQQDGICAIQNKQLMGCFKLDDMLGLRWLEKKTVRTPLALETEQKPLAMMIVQKVKPSIEPRTSQNKLTFHIKVKAQCSVTEQEKPATENELKELAVEEIKKQIQKTYLIGLQSGADLLGLSNSLYRSNPAEWHRLEKDGVLPLKPESLGEIDVSLGLTDVGIAKIMKK</sequence>
<dbReference type="Gene3D" id="3.30.300.210">
    <property type="entry name" value="Nutrient germinant receptor protein C, domain 3"/>
    <property type="match status" value="1"/>
</dbReference>
<keyword evidence="5" id="KW-0472">Membrane</keyword>
<dbReference type="Proteomes" id="UP001596044">
    <property type="component" value="Unassembled WGS sequence"/>
</dbReference>